<dbReference type="OrthoDB" id="9798115at2"/>
<dbReference type="AlphaFoldDB" id="A0A1X6YW90"/>
<dbReference type="InterPro" id="IPR007138">
    <property type="entry name" value="ABM_dom"/>
</dbReference>
<dbReference type="SUPFAM" id="SSF54909">
    <property type="entry name" value="Dimeric alpha+beta barrel"/>
    <property type="match status" value="1"/>
</dbReference>
<dbReference type="PANTHER" id="PTHR34474">
    <property type="entry name" value="SIGNAL TRANSDUCTION PROTEIN TRAP"/>
    <property type="match status" value="1"/>
</dbReference>
<keyword evidence="2" id="KW-0560">Oxidoreductase</keyword>
<evidence type="ECO:0000313" key="2">
    <source>
        <dbReference type="EMBL" id="SLN33428.1"/>
    </source>
</evidence>
<dbReference type="Gene3D" id="3.30.70.100">
    <property type="match status" value="1"/>
</dbReference>
<accession>A0A1X6YW90</accession>
<gene>
    <name evidence="2" type="primary">hmoB</name>
    <name evidence="2" type="ORF">ROH8110_01615</name>
</gene>
<name>A0A1X6YW90_9RHOB</name>
<dbReference type="PANTHER" id="PTHR34474:SF2">
    <property type="entry name" value="SIGNAL TRANSDUCTION PROTEIN TRAP"/>
    <property type="match status" value="1"/>
</dbReference>
<evidence type="ECO:0000259" key="1">
    <source>
        <dbReference type="PROSITE" id="PS51725"/>
    </source>
</evidence>
<dbReference type="PROSITE" id="PS51725">
    <property type="entry name" value="ABM"/>
    <property type="match status" value="1"/>
</dbReference>
<dbReference type="EC" id="1.14.14.18" evidence="2"/>
<sequence>MGYIAMNRFQVRHGFEDQFETMWAERESRLAEVEGFREFRLLRGPDGDGFRLYSSHVLWDSRAAFEAWTTSQQFRDAHKDAGRASAREALLGPPSFEGFETVLHEG</sequence>
<dbReference type="Pfam" id="PF03992">
    <property type="entry name" value="ABM"/>
    <property type="match status" value="1"/>
</dbReference>
<dbReference type="Proteomes" id="UP000193207">
    <property type="component" value="Unassembled WGS sequence"/>
</dbReference>
<feature type="domain" description="ABM" evidence="1">
    <location>
        <begin position="3"/>
        <end position="103"/>
    </location>
</feature>
<keyword evidence="3" id="KW-1185">Reference proteome</keyword>
<dbReference type="GO" id="GO:0004392">
    <property type="term" value="F:heme oxygenase (decyclizing) activity"/>
    <property type="evidence" value="ECO:0007669"/>
    <property type="project" value="UniProtKB-EC"/>
</dbReference>
<dbReference type="RefSeq" id="WP_085817800.1">
    <property type="nucleotide sequence ID" value="NZ_FWFU01000002.1"/>
</dbReference>
<proteinExistence type="predicted"/>
<evidence type="ECO:0000313" key="3">
    <source>
        <dbReference type="Proteomes" id="UP000193207"/>
    </source>
</evidence>
<dbReference type="InterPro" id="IPR050404">
    <property type="entry name" value="Heme-degrading_MO"/>
</dbReference>
<protein>
    <submittedName>
        <fullName evidence="2">Heme-degrading monooxygenase HmoB</fullName>
        <ecNumber evidence="2">1.14.14.18</ecNumber>
    </submittedName>
</protein>
<dbReference type="EMBL" id="FWFU01000002">
    <property type="protein sequence ID" value="SLN33428.1"/>
    <property type="molecule type" value="Genomic_DNA"/>
</dbReference>
<dbReference type="InterPro" id="IPR011008">
    <property type="entry name" value="Dimeric_a/b-barrel"/>
</dbReference>
<reference evidence="2 3" key="1">
    <citation type="submission" date="2017-03" db="EMBL/GenBank/DDBJ databases">
        <authorList>
            <person name="Afonso C.L."/>
            <person name="Miller P.J."/>
            <person name="Scott M.A."/>
            <person name="Spackman E."/>
            <person name="Goraichik I."/>
            <person name="Dimitrov K.M."/>
            <person name="Suarez D.L."/>
            <person name="Swayne D.E."/>
        </authorList>
    </citation>
    <scope>NUCLEOTIDE SEQUENCE [LARGE SCALE GENOMIC DNA]</scope>
    <source>
        <strain evidence="2 3">CECT 8110</strain>
    </source>
</reference>
<organism evidence="2 3">
    <name type="scientific">Roseovarius halotolerans</name>
    <dbReference type="NCBI Taxonomy" id="505353"/>
    <lineage>
        <taxon>Bacteria</taxon>
        <taxon>Pseudomonadati</taxon>
        <taxon>Pseudomonadota</taxon>
        <taxon>Alphaproteobacteria</taxon>
        <taxon>Rhodobacterales</taxon>
        <taxon>Roseobacteraceae</taxon>
        <taxon>Roseovarius</taxon>
    </lineage>
</organism>
<keyword evidence="2" id="KW-0503">Monooxygenase</keyword>